<evidence type="ECO:0000256" key="3">
    <source>
        <dbReference type="SAM" id="SignalP"/>
    </source>
</evidence>
<keyword evidence="7" id="KW-1185">Reference proteome</keyword>
<evidence type="ECO:0000256" key="2">
    <source>
        <dbReference type="ARBA" id="ARBA00022801"/>
    </source>
</evidence>
<dbReference type="AlphaFoldDB" id="A0A1R0L1B2"/>
<evidence type="ECO:0000313" key="6">
    <source>
        <dbReference type="EMBL" id="OLZ55593.1"/>
    </source>
</evidence>
<protein>
    <submittedName>
        <fullName evidence="6">Alpha/beta hydrolase</fullName>
    </submittedName>
</protein>
<dbReference type="GO" id="GO:0016787">
    <property type="term" value="F:hydrolase activity"/>
    <property type="evidence" value="ECO:0007669"/>
    <property type="project" value="UniProtKB-KW"/>
</dbReference>
<sequence length="472" mass="49832">MKTKALAAVTALALLPLSTPPASAAPRIDWKPCATEYAPTLECASLRVGGPFTIALAKLPATDSARRVGSLLTNPGGPGGSGVTVLEYGGRGFALDKPEMAEVRQRFDVIGFDPRGVGASTPAVTCGPTLHDPSIGRFPRNRAEYDRFIEHNRASGQDCLDRTGPALSKVDTWNAADDVEAIRAALGEPKVNWLGVSYGSELGAVYAEKYPKRVRTMVLDGAIDHSLPTRKAILDEAVATESALKDFAQWCTTSDECALRGKDALAAYDALMATPGGVPAKELGRNVTAEEMAAGVYGGLILPEFWPGVAQGIAAATAEKPDASALAPYAQLDPTYGAYRAIGCHDFGPAFTSYAEARVMQGLVKTLAPHSWRYSEFWDITSGCAGWPVTPAYPPRPQKVRGAAPILVVGGEHDPATPLVWAKGLARNIEDSTLLVDAGYGHTGLLNSACVRTEEVKYLVSGVTPAPGKICR</sequence>
<name>A0A1R0L1B2_9PSEU</name>
<gene>
    <name evidence="6" type="ORF">BS329_06345</name>
</gene>
<feature type="domain" description="AB hydrolase-1" evidence="4">
    <location>
        <begin position="74"/>
        <end position="262"/>
    </location>
</feature>
<dbReference type="InterPro" id="IPR029058">
    <property type="entry name" value="AB_hydrolase_fold"/>
</dbReference>
<evidence type="ECO:0000259" key="5">
    <source>
        <dbReference type="Pfam" id="PF08386"/>
    </source>
</evidence>
<comment type="caution">
    <text evidence="6">The sequence shown here is derived from an EMBL/GenBank/DDBJ whole genome shotgun (WGS) entry which is preliminary data.</text>
</comment>
<reference evidence="6 7" key="1">
    <citation type="submission" date="2016-01" db="EMBL/GenBank/DDBJ databases">
        <title>Amycolatopsis coloradensis genome sequencing and assembly.</title>
        <authorList>
            <person name="Mayilraj S."/>
        </authorList>
    </citation>
    <scope>NUCLEOTIDE SEQUENCE [LARGE SCALE GENOMIC DNA]</scope>
    <source>
        <strain evidence="6 7">DSM 44225</strain>
    </source>
</reference>
<keyword evidence="2 6" id="KW-0378">Hydrolase</keyword>
<dbReference type="STRING" id="76021.BS329_06345"/>
<keyword evidence="3" id="KW-0732">Signal</keyword>
<dbReference type="OrthoDB" id="4006962at2"/>
<feature type="domain" description="Peptidase S33 tripeptidyl aminopeptidase-like C-terminal" evidence="5">
    <location>
        <begin position="380"/>
        <end position="471"/>
    </location>
</feature>
<feature type="signal peptide" evidence="3">
    <location>
        <begin position="1"/>
        <end position="24"/>
    </location>
</feature>
<dbReference type="Pfam" id="PF00561">
    <property type="entry name" value="Abhydrolase_1"/>
    <property type="match status" value="1"/>
</dbReference>
<evidence type="ECO:0000313" key="7">
    <source>
        <dbReference type="Proteomes" id="UP000187486"/>
    </source>
</evidence>
<dbReference type="RefSeq" id="WP_076156433.1">
    <property type="nucleotide sequence ID" value="NZ_JBEZVB010000045.1"/>
</dbReference>
<evidence type="ECO:0000259" key="4">
    <source>
        <dbReference type="Pfam" id="PF00561"/>
    </source>
</evidence>
<proteinExistence type="inferred from homology"/>
<dbReference type="InterPro" id="IPR051601">
    <property type="entry name" value="Serine_prot/Carboxylest_S33"/>
</dbReference>
<dbReference type="PANTHER" id="PTHR43248">
    <property type="entry name" value="2-SUCCINYL-6-HYDROXY-2,4-CYCLOHEXADIENE-1-CARBOXYLATE SYNTHASE"/>
    <property type="match status" value="1"/>
</dbReference>
<dbReference type="SUPFAM" id="SSF53474">
    <property type="entry name" value="alpha/beta-Hydrolases"/>
    <property type="match status" value="1"/>
</dbReference>
<comment type="similarity">
    <text evidence="1">Belongs to the peptidase S33 family.</text>
</comment>
<accession>A0A1R0L1B2</accession>
<feature type="chain" id="PRO_5012706278" evidence="3">
    <location>
        <begin position="25"/>
        <end position="472"/>
    </location>
</feature>
<organism evidence="6 7">
    <name type="scientific">Amycolatopsis coloradensis</name>
    <dbReference type="NCBI Taxonomy" id="76021"/>
    <lineage>
        <taxon>Bacteria</taxon>
        <taxon>Bacillati</taxon>
        <taxon>Actinomycetota</taxon>
        <taxon>Actinomycetes</taxon>
        <taxon>Pseudonocardiales</taxon>
        <taxon>Pseudonocardiaceae</taxon>
        <taxon>Amycolatopsis</taxon>
    </lineage>
</organism>
<evidence type="ECO:0000256" key="1">
    <source>
        <dbReference type="ARBA" id="ARBA00010088"/>
    </source>
</evidence>
<dbReference type="InterPro" id="IPR013595">
    <property type="entry name" value="Pept_S33_TAP-like_C"/>
</dbReference>
<dbReference type="EMBL" id="MQUQ01000003">
    <property type="protein sequence ID" value="OLZ55593.1"/>
    <property type="molecule type" value="Genomic_DNA"/>
</dbReference>
<dbReference type="Gene3D" id="3.40.50.1820">
    <property type="entry name" value="alpha/beta hydrolase"/>
    <property type="match status" value="1"/>
</dbReference>
<dbReference type="PANTHER" id="PTHR43248:SF30">
    <property type="entry name" value="AB HYDROLASE-1 DOMAIN-CONTAINING PROTEIN"/>
    <property type="match status" value="1"/>
</dbReference>
<dbReference type="Pfam" id="PF08386">
    <property type="entry name" value="Abhydrolase_4"/>
    <property type="match status" value="1"/>
</dbReference>
<dbReference type="Proteomes" id="UP000187486">
    <property type="component" value="Unassembled WGS sequence"/>
</dbReference>
<dbReference type="InterPro" id="IPR000073">
    <property type="entry name" value="AB_hydrolase_1"/>
</dbReference>